<reference evidence="5" key="1">
    <citation type="submission" date="2021-02" db="EMBL/GenBank/DDBJ databases">
        <authorList>
            <person name="Nowell W R."/>
        </authorList>
    </citation>
    <scope>NUCLEOTIDE SEQUENCE</scope>
</reference>
<name>A0A818VIR8_9BILA</name>
<feature type="compositionally biased region" description="Low complexity" evidence="2">
    <location>
        <begin position="43"/>
        <end position="54"/>
    </location>
</feature>
<dbReference type="Gene3D" id="1.25.10.10">
    <property type="entry name" value="Leucine-rich Repeat Variant"/>
    <property type="match status" value="1"/>
</dbReference>
<accession>A0A818VIR8</accession>
<dbReference type="Pfam" id="PF07814">
    <property type="entry name" value="WAPL"/>
    <property type="match status" value="1"/>
</dbReference>
<proteinExistence type="inferred from homology"/>
<dbReference type="PROSITE" id="PS51271">
    <property type="entry name" value="WAPL"/>
    <property type="match status" value="1"/>
</dbReference>
<dbReference type="EMBL" id="CAJNOT010000927">
    <property type="protein sequence ID" value="CAF1110939.1"/>
    <property type="molecule type" value="Genomic_DNA"/>
</dbReference>
<dbReference type="InterPro" id="IPR022771">
    <property type="entry name" value="WAPL_C"/>
</dbReference>
<comment type="similarity">
    <text evidence="1">Belongs to the WAPL family.</text>
</comment>
<dbReference type="PANTHER" id="PTHR22100:SF13">
    <property type="entry name" value="WINGS APART-LIKE PROTEIN HOMOLOG"/>
    <property type="match status" value="1"/>
</dbReference>
<dbReference type="Proteomes" id="UP000663864">
    <property type="component" value="Unassembled WGS sequence"/>
</dbReference>
<evidence type="ECO:0000259" key="3">
    <source>
        <dbReference type="PROSITE" id="PS51271"/>
    </source>
</evidence>
<dbReference type="Proteomes" id="UP000663836">
    <property type="component" value="Unassembled WGS sequence"/>
</dbReference>
<dbReference type="InterPro" id="IPR039874">
    <property type="entry name" value="WAPL"/>
</dbReference>
<organism evidence="5 6">
    <name type="scientific">Rotaria sordida</name>
    <dbReference type="NCBI Taxonomy" id="392033"/>
    <lineage>
        <taxon>Eukaryota</taxon>
        <taxon>Metazoa</taxon>
        <taxon>Spiralia</taxon>
        <taxon>Gnathifera</taxon>
        <taxon>Rotifera</taxon>
        <taxon>Eurotatoria</taxon>
        <taxon>Bdelloidea</taxon>
        <taxon>Philodinida</taxon>
        <taxon>Philodinidae</taxon>
        <taxon>Rotaria</taxon>
    </lineage>
</organism>
<dbReference type="PANTHER" id="PTHR22100">
    <property type="entry name" value="WINGS APART-LIKE PROTEIN HOMOLOG"/>
    <property type="match status" value="1"/>
</dbReference>
<feature type="domain" description="WAPL" evidence="3">
    <location>
        <begin position="173"/>
        <end position="700"/>
    </location>
</feature>
<evidence type="ECO:0000313" key="6">
    <source>
        <dbReference type="Proteomes" id="UP000663836"/>
    </source>
</evidence>
<dbReference type="InterPro" id="IPR011989">
    <property type="entry name" value="ARM-like"/>
</dbReference>
<evidence type="ECO:0000313" key="5">
    <source>
        <dbReference type="EMBL" id="CAF3713693.1"/>
    </source>
</evidence>
<dbReference type="AlphaFoldDB" id="A0A818VIR8"/>
<evidence type="ECO:0000313" key="4">
    <source>
        <dbReference type="EMBL" id="CAF1110939.1"/>
    </source>
</evidence>
<evidence type="ECO:0000256" key="1">
    <source>
        <dbReference type="ARBA" id="ARBA00006854"/>
    </source>
</evidence>
<dbReference type="InterPro" id="IPR012502">
    <property type="entry name" value="WAPL_dom"/>
</dbReference>
<feature type="region of interest" description="Disordered" evidence="2">
    <location>
        <begin position="462"/>
        <end position="485"/>
    </location>
</feature>
<feature type="compositionally biased region" description="Polar residues" evidence="2">
    <location>
        <begin position="25"/>
        <end position="42"/>
    </location>
</feature>
<dbReference type="EMBL" id="CAJOBD010000741">
    <property type="protein sequence ID" value="CAF3713693.1"/>
    <property type="molecule type" value="Genomic_DNA"/>
</dbReference>
<feature type="region of interest" description="Disordered" evidence="2">
    <location>
        <begin position="18"/>
        <end position="60"/>
    </location>
</feature>
<protein>
    <recommendedName>
        <fullName evidence="3">WAPL domain-containing protein</fullName>
    </recommendedName>
</protein>
<evidence type="ECO:0000256" key="2">
    <source>
        <dbReference type="SAM" id="MobiDB-lite"/>
    </source>
</evidence>
<comment type="caution">
    <text evidence="5">The sequence shown here is derived from an EMBL/GenBank/DDBJ whole genome shotgun (WGS) entry which is preliminary data.</text>
</comment>
<sequence length="723" mass="82007">MTTRRGIFFNSKSRSMDSNIILDNKNPSPTNTESSNIIINEDQSGSSSSNSQGSPPKLTNISTGIVKKKLILKSTKRTLTKTIYSGPRKIFSTSYKANRAQLNPKAFFGSEINEYDLDNNNEETSTNICSSQPTIEQRTISKASLVVKSKSTESIRTTTTTIIENGKTKLICPRDQKKMYTIVPNIRQPTTCEELGETQSYIDDMEYLLAGFQSDKLLGSRCLSAVKFAELCVKPSFRMHLRTESALERVLDLLKDAPEVPSLNLCTAFILYVLSSDTLTSGINLSTVRLMIELVHKSPSKTFIDDEEYKKMKQRILTIINQSLQDDIFYEERFNTYDIILETFVNISRNNLKEWLRNETRTLNAFDLMIDAISSIVQDLSNNDFECYSLSEILIRYRKVCRYINMLEEFCGDNSEQTSSVLSSNIDINRMYIAQYNQYSLFHSLSKLLDLSLVWFKQHSSTNDDSNNNKMTTASSTKTDDSKSSDTCDIFRDGCKTIMSILIILTNDCETHCDRLTSDDRFFSNLFRLLITIEQSSLASEDKFDSLALTLNLLINLVQNTKHVYKHLMEDNMPGGSSKKIYEYLAGLFCEQESLAAKAESQEENDWMMEDGDDNLDERLGIQNPKNNNENGANFNRALQKAAGHMENTFVAAFSGVILAVVLLRDRATYASQIQALMPQKKFDTMAFILQKFFVFMRMSHAFTPSGIKILEEIMSMVLSLCG</sequence>
<gene>
    <name evidence="5" type="ORF">JBS370_LOCUS10328</name>
    <name evidence="4" type="ORF">ZHD862_LOCUS18110</name>
</gene>